<dbReference type="InterPro" id="IPR000008">
    <property type="entry name" value="C2_dom"/>
</dbReference>
<sequence>MVQLDSWLGEIQWLVLVSLFVAALVTVGLYLAQCALARARPGPRRRAAEPAEGRRPESDAVLSWILTLTSWRSQWQPAWVTALNDEAERKGGPLLLSFEEDPLQQPLELAVQEVSSVVRSAQEKVVVCHVVGQSIQFLLHVGSASAVGAGCPLYDVQLSPFHVQLELYLREKREDIQIRWSFVTVPEMALKIQPRALGELELYLREKREDIQIRWSFVTVPEMALKIQPRALGEDPVVETNVISEVLKDILKRLVSSASPSVVLSSRPADVKEVQSLQCTSSTAQESCPPKPPRLHEFKLLVRNIRASLLNDPGASGNINLVCTAQLNDPVQRFSSTLPRNTTDLTWEEEFTFELNAKSKELHLQISEDRGSSEGLLAMTTVPLDLFKKQPSGPQSFTLASRPPSGSSVLGSVTAEIEKDRTVMPCGTVVTTVTAVKTKPRFDVGRSSPLRSESPVRTPVKVKVIEKDISIQAISCHSPPVSKTFSSSDTELLVLNSSDPVAEVAIRQLSESSKLKLKSPRKKSTIIISGISKTSLSQDHEAALMLDYAASMDSVPQEDTLSHPEVAAAPAPPEEHEPAQPPPAPEPQENDLDPWDLEKEAQAAAWSGPALLDPEGDALSESSLSVSEPGTAKKHKGGILRKGAKLFFRRRHQQKDPGMSQSHNDLVFLQQPEGARRKGATLTRILNRKLLSRHRSKNTMNGAPGEPCT</sequence>
<feature type="region of interest" description="Disordered" evidence="1">
    <location>
        <begin position="610"/>
        <end position="638"/>
    </location>
</feature>
<reference evidence="5" key="1">
    <citation type="submission" date="2012-07" db="EMBL/GenBank/DDBJ databases">
        <title>Genome of the Chinese tree shrew, a rising model animal genetically related to primates.</title>
        <authorList>
            <person name="Zhang G."/>
            <person name="Fan Y."/>
            <person name="Yao Y."/>
            <person name="Huang Z."/>
        </authorList>
    </citation>
    <scope>NUCLEOTIDE SEQUENCE [LARGE SCALE GENOMIC DNA]</scope>
</reference>
<feature type="domain" description="C2" evidence="3">
    <location>
        <begin position="280"/>
        <end position="397"/>
    </location>
</feature>
<dbReference type="SUPFAM" id="SSF49562">
    <property type="entry name" value="C2 domain (Calcium/lipid-binding domain, CaLB)"/>
    <property type="match status" value="1"/>
</dbReference>
<dbReference type="CDD" id="cd21682">
    <property type="entry name" value="SMP_C2CD2"/>
    <property type="match status" value="1"/>
</dbReference>
<dbReference type="Pfam" id="PF18696">
    <property type="entry name" value="SMP_C2CD2L"/>
    <property type="match status" value="2"/>
</dbReference>
<accession>L9JS56</accession>
<dbReference type="InterPro" id="IPR040885">
    <property type="entry name" value="SMP_C2CD2L"/>
</dbReference>
<dbReference type="InParanoid" id="L9JS56"/>
<dbReference type="Gene3D" id="2.60.40.150">
    <property type="entry name" value="C2 domain"/>
    <property type="match status" value="1"/>
</dbReference>
<evidence type="ECO:0000259" key="3">
    <source>
        <dbReference type="PROSITE" id="PS50004"/>
    </source>
</evidence>
<feature type="compositionally biased region" description="Basic residues" evidence="1">
    <location>
        <begin position="687"/>
        <end position="697"/>
    </location>
</feature>
<evidence type="ECO:0000256" key="2">
    <source>
        <dbReference type="SAM" id="Phobius"/>
    </source>
</evidence>
<organism evidence="4 5">
    <name type="scientific">Tupaia chinensis</name>
    <name type="common">Chinese tree shrew</name>
    <name type="synonym">Tupaia belangeri chinensis</name>
    <dbReference type="NCBI Taxonomy" id="246437"/>
    <lineage>
        <taxon>Eukaryota</taxon>
        <taxon>Metazoa</taxon>
        <taxon>Chordata</taxon>
        <taxon>Craniata</taxon>
        <taxon>Vertebrata</taxon>
        <taxon>Euteleostomi</taxon>
        <taxon>Mammalia</taxon>
        <taxon>Eutheria</taxon>
        <taxon>Euarchontoglires</taxon>
        <taxon>Scandentia</taxon>
        <taxon>Tupaiidae</taxon>
        <taxon>Tupaia</taxon>
    </lineage>
</organism>
<dbReference type="Proteomes" id="UP000011518">
    <property type="component" value="Unassembled WGS sequence"/>
</dbReference>
<name>L9JS56_TUPCH</name>
<dbReference type="PANTHER" id="PTHR21119">
    <property type="entry name" value="C2 DOMAIN-CONTAINING PROTEIN"/>
    <property type="match status" value="1"/>
</dbReference>
<dbReference type="PROSITE" id="PS50004">
    <property type="entry name" value="C2"/>
    <property type="match status" value="1"/>
</dbReference>
<dbReference type="STRING" id="246437.L9JS56"/>
<evidence type="ECO:0000256" key="1">
    <source>
        <dbReference type="SAM" id="MobiDB-lite"/>
    </source>
</evidence>
<keyword evidence="2" id="KW-0472">Membrane</keyword>
<dbReference type="EMBL" id="KB320951">
    <property type="protein sequence ID" value="ELW53208.1"/>
    <property type="molecule type" value="Genomic_DNA"/>
</dbReference>
<reference evidence="5" key="2">
    <citation type="journal article" date="2013" name="Nat. Commun.">
        <title>Genome of the Chinese tree shrew.</title>
        <authorList>
            <person name="Fan Y."/>
            <person name="Huang Z.Y."/>
            <person name="Cao C.C."/>
            <person name="Chen C.S."/>
            <person name="Chen Y.X."/>
            <person name="Fan D.D."/>
            <person name="He J."/>
            <person name="Hou H.L."/>
            <person name="Hu L."/>
            <person name="Hu X.T."/>
            <person name="Jiang X.T."/>
            <person name="Lai R."/>
            <person name="Lang Y.S."/>
            <person name="Liang B."/>
            <person name="Liao S.G."/>
            <person name="Mu D."/>
            <person name="Ma Y.Y."/>
            <person name="Niu Y.Y."/>
            <person name="Sun X.Q."/>
            <person name="Xia J.Q."/>
            <person name="Xiao J."/>
            <person name="Xiong Z.Q."/>
            <person name="Xu L."/>
            <person name="Yang L."/>
            <person name="Zhang Y."/>
            <person name="Zhao W."/>
            <person name="Zhao X.D."/>
            <person name="Zheng Y.T."/>
            <person name="Zhou J.M."/>
            <person name="Zhu Y.B."/>
            <person name="Zhang G.J."/>
            <person name="Wang J."/>
            <person name="Yao Y.G."/>
        </authorList>
    </citation>
    <scope>NUCLEOTIDE SEQUENCE [LARGE SCALE GENOMIC DNA]</scope>
</reference>
<keyword evidence="2" id="KW-1133">Transmembrane helix</keyword>
<dbReference type="Pfam" id="PF00168">
    <property type="entry name" value="C2"/>
    <property type="match status" value="1"/>
</dbReference>
<protein>
    <submittedName>
        <fullName evidence="4">C2 domain-containing protein 2</fullName>
    </submittedName>
</protein>
<evidence type="ECO:0000313" key="5">
    <source>
        <dbReference type="Proteomes" id="UP000011518"/>
    </source>
</evidence>
<feature type="region of interest" description="Disordered" evidence="1">
    <location>
        <begin position="555"/>
        <end position="593"/>
    </location>
</feature>
<dbReference type="InterPro" id="IPR039934">
    <property type="entry name" value="C2CD2/C2CD2L"/>
</dbReference>
<gene>
    <name evidence="4" type="ORF">TREES_T100017906</name>
</gene>
<feature type="region of interest" description="Disordered" evidence="1">
    <location>
        <begin position="687"/>
        <end position="709"/>
    </location>
</feature>
<dbReference type="InterPro" id="IPR035892">
    <property type="entry name" value="C2_domain_sf"/>
</dbReference>
<dbReference type="eggNOG" id="ENOG502QV5U">
    <property type="taxonomic scope" value="Eukaryota"/>
</dbReference>
<proteinExistence type="predicted"/>
<feature type="transmembrane region" description="Helical" evidence="2">
    <location>
        <begin position="12"/>
        <end position="36"/>
    </location>
</feature>
<keyword evidence="2" id="KW-0812">Transmembrane</keyword>
<dbReference type="PANTHER" id="PTHR21119:SF7">
    <property type="entry name" value="C2 DOMAIN-CONTAINING PROTEIN 2"/>
    <property type="match status" value="1"/>
</dbReference>
<evidence type="ECO:0000313" key="4">
    <source>
        <dbReference type="EMBL" id="ELW53208.1"/>
    </source>
</evidence>
<keyword evidence="5" id="KW-1185">Reference proteome</keyword>
<dbReference type="AlphaFoldDB" id="L9JS56"/>
<dbReference type="FunCoup" id="L9JS56">
    <property type="interactions" value="1529"/>
</dbReference>